<dbReference type="InterPro" id="IPR029021">
    <property type="entry name" value="Prot-tyrosine_phosphatase-like"/>
</dbReference>
<dbReference type="Proteomes" id="UP000013858">
    <property type="component" value="Unassembled WGS sequence"/>
</dbReference>
<dbReference type="PANTHER" id="PTHR31126">
    <property type="entry name" value="TYROSINE-PROTEIN PHOSPHATASE"/>
    <property type="match status" value="1"/>
</dbReference>
<dbReference type="Pfam" id="PF13350">
    <property type="entry name" value="Y_phosphatase3"/>
    <property type="match status" value="1"/>
</dbReference>
<dbReference type="SUPFAM" id="SSF52799">
    <property type="entry name" value="(Phosphotyrosine protein) phosphatases II"/>
    <property type="match status" value="1"/>
</dbReference>
<dbReference type="InterPro" id="IPR016130">
    <property type="entry name" value="Tyr_Pase_AS"/>
</dbReference>
<name>R2SZY9_9ENTE</name>
<keyword evidence="5" id="KW-1185">Reference proteome</keyword>
<dbReference type="PANTHER" id="PTHR31126:SF1">
    <property type="entry name" value="TYROSINE SPECIFIC PROTEIN PHOSPHATASES DOMAIN-CONTAINING PROTEIN"/>
    <property type="match status" value="1"/>
</dbReference>
<dbReference type="InterPro" id="IPR026893">
    <property type="entry name" value="Tyr/Ser_Pase_IphP-type"/>
</dbReference>
<gene>
    <name evidence="3" type="ORF">I583_00992</name>
    <name evidence="2" type="ORF">UAW_00025</name>
</gene>
<accession>R2SZY9</accession>
<evidence type="ECO:0000313" key="2">
    <source>
        <dbReference type="EMBL" id="EOI00758.1"/>
    </source>
</evidence>
<evidence type="ECO:0008006" key="6">
    <source>
        <dbReference type="Google" id="ProtNLM"/>
    </source>
</evidence>
<dbReference type="AlphaFoldDB" id="R2SZY9"/>
<dbReference type="EMBL" id="ASVY01000002">
    <property type="protein sequence ID" value="EOT61992.1"/>
    <property type="molecule type" value="Genomic_DNA"/>
</dbReference>
<evidence type="ECO:0000313" key="5">
    <source>
        <dbReference type="Proteomes" id="UP000014197"/>
    </source>
</evidence>
<dbReference type="PATRIC" id="fig|1158608.3.peg.8"/>
<evidence type="ECO:0000313" key="3">
    <source>
        <dbReference type="EMBL" id="EOT61992.1"/>
    </source>
</evidence>
<dbReference type="Proteomes" id="UP000014197">
    <property type="component" value="Unassembled WGS sequence"/>
</dbReference>
<dbReference type="PROSITE" id="PS00383">
    <property type="entry name" value="TYR_PHOSPHATASE_1"/>
    <property type="match status" value="1"/>
</dbReference>
<dbReference type="RefSeq" id="WP_010760244.1">
    <property type="nucleotide sequence ID" value="NZ_KB946314.1"/>
</dbReference>
<dbReference type="STRING" id="155618.RV06_GL001987"/>
<dbReference type="Gene3D" id="3.90.190.10">
    <property type="entry name" value="Protein tyrosine phosphatase superfamily"/>
    <property type="match status" value="1"/>
</dbReference>
<protein>
    <recommendedName>
        <fullName evidence="6">Tyrosine specific protein phosphatases domain-containing protein</fullName>
    </recommendedName>
</protein>
<reference evidence="3 5" key="2">
    <citation type="submission" date="2013-03" db="EMBL/GenBank/DDBJ databases">
        <title>The Genome Sequence of Enterococcus haemoperoxidus BAA-382 (PacBio/Illumina hybrid assembly).</title>
        <authorList>
            <consortium name="The Broad Institute Genomics Platform"/>
            <consortium name="The Broad Institute Genome Sequencing Center for Infectious Disease"/>
            <person name="Earl A."/>
            <person name="Russ C."/>
            <person name="Gilmore M."/>
            <person name="Surin D."/>
            <person name="Walker B."/>
            <person name="Young S."/>
            <person name="Zeng Q."/>
            <person name="Gargeya S."/>
            <person name="Fitzgerald M."/>
            <person name="Haas B."/>
            <person name="Abouelleil A."/>
            <person name="Allen A.W."/>
            <person name="Alvarado L."/>
            <person name="Arachchi H.M."/>
            <person name="Berlin A.M."/>
            <person name="Chapman S.B."/>
            <person name="Gainer-Dewar J."/>
            <person name="Goldberg J."/>
            <person name="Griggs A."/>
            <person name="Gujja S."/>
            <person name="Hansen M."/>
            <person name="Howarth C."/>
            <person name="Imamovic A."/>
            <person name="Ireland A."/>
            <person name="Larimer J."/>
            <person name="McCowan C."/>
            <person name="Murphy C."/>
            <person name="Pearson M."/>
            <person name="Poon T.W."/>
            <person name="Priest M."/>
            <person name="Roberts A."/>
            <person name="Saif S."/>
            <person name="Shea T."/>
            <person name="Sisk P."/>
            <person name="Sykes S."/>
            <person name="Wortman J."/>
            <person name="Nusbaum C."/>
            <person name="Birren B."/>
        </authorList>
    </citation>
    <scope>NUCLEOTIDE SEQUENCE [LARGE SCALE GENOMIC DNA]</scope>
    <source>
        <strain evidence="3 5">ATCC BAA-382</strain>
    </source>
</reference>
<dbReference type="GO" id="GO:0004721">
    <property type="term" value="F:phosphoprotein phosphatase activity"/>
    <property type="evidence" value="ECO:0007669"/>
    <property type="project" value="InterPro"/>
</dbReference>
<evidence type="ECO:0000256" key="1">
    <source>
        <dbReference type="ARBA" id="ARBA00009580"/>
    </source>
</evidence>
<reference evidence="2 4" key="1">
    <citation type="submission" date="2013-02" db="EMBL/GenBank/DDBJ databases">
        <title>The Genome Sequence of Enterococcus haemoperoxidus BAA-382.</title>
        <authorList>
            <consortium name="The Broad Institute Genome Sequencing Platform"/>
            <consortium name="The Broad Institute Genome Sequencing Center for Infectious Disease"/>
            <person name="Earl A.M."/>
            <person name="Gilmore M.S."/>
            <person name="Lebreton F."/>
            <person name="Walker B."/>
            <person name="Young S.K."/>
            <person name="Zeng Q."/>
            <person name="Gargeya S."/>
            <person name="Fitzgerald M."/>
            <person name="Haas B."/>
            <person name="Abouelleil A."/>
            <person name="Alvarado L."/>
            <person name="Arachchi H.M."/>
            <person name="Berlin A.M."/>
            <person name="Chapman S.B."/>
            <person name="Dewar J."/>
            <person name="Goldberg J."/>
            <person name="Griggs A."/>
            <person name="Gujja S."/>
            <person name="Hansen M."/>
            <person name="Howarth C."/>
            <person name="Imamovic A."/>
            <person name="Larimer J."/>
            <person name="McCowan C."/>
            <person name="Murphy C."/>
            <person name="Neiman D."/>
            <person name="Pearson M."/>
            <person name="Priest M."/>
            <person name="Roberts A."/>
            <person name="Saif S."/>
            <person name="Shea T."/>
            <person name="Sisk P."/>
            <person name="Sykes S."/>
            <person name="Wortman J."/>
            <person name="Nusbaum C."/>
            <person name="Birren B."/>
        </authorList>
    </citation>
    <scope>NUCLEOTIDE SEQUENCE [LARGE SCALE GENOMIC DNA]</scope>
    <source>
        <strain evidence="2 4">ATCC BAA-382</strain>
    </source>
</reference>
<proteinExistence type="inferred from homology"/>
<comment type="caution">
    <text evidence="2">The sequence shown here is derived from an EMBL/GenBank/DDBJ whole genome shotgun (WGS) entry which is preliminary data.</text>
</comment>
<dbReference type="eggNOG" id="COG2365">
    <property type="taxonomic scope" value="Bacteria"/>
</dbReference>
<comment type="similarity">
    <text evidence="1">Belongs to the protein-tyrosine phosphatase family.</text>
</comment>
<organism evidence="2 4">
    <name type="scientific">Enterococcus haemoperoxidus ATCC BAA-382</name>
    <dbReference type="NCBI Taxonomy" id="1158608"/>
    <lineage>
        <taxon>Bacteria</taxon>
        <taxon>Bacillati</taxon>
        <taxon>Bacillota</taxon>
        <taxon>Bacilli</taxon>
        <taxon>Lactobacillales</taxon>
        <taxon>Enterococcaceae</taxon>
        <taxon>Enterococcus</taxon>
    </lineage>
</organism>
<sequence>MMQSLQVKRDDNGLAIYIPETVNFPIKVYYGANNFAENESNYIEFTENGWQNFADPISKERLYFKTRVNSEIFVGAERRLPLKNLYNCRDMGGYLTKEGRLTSWGKVFRSDALHQIDDVGQAYIERMGVKRIIDFRSPEEIAKDPNKSILTSKSFNFNPHADVAQQASTQSVSKKDEDKIIQLEKMVKTEAGRAQLIKNRNVMIKQMEQLVVGENAIKAYKQFFEILLQNSVTPLIFHCQGGKDRTGWAAALYLGALGVGKEQIYQDYLLTDKMNAPRNAKRMAIYKKYTDNEDVLAFLASLQQTKKDYLDGAYTTVEEHYGTLEKYLKEVLEIEASQLEVLRNKYLYPVE</sequence>
<evidence type="ECO:0000313" key="4">
    <source>
        <dbReference type="Proteomes" id="UP000013858"/>
    </source>
</evidence>
<dbReference type="OrthoDB" id="1188001at2"/>
<dbReference type="EMBL" id="AJAR01000001">
    <property type="protein sequence ID" value="EOI00758.1"/>
    <property type="molecule type" value="Genomic_DNA"/>
</dbReference>